<organism evidence="1 2">
    <name type="scientific">Oikopleura dioica</name>
    <name type="common">Tunicate</name>
    <dbReference type="NCBI Taxonomy" id="34765"/>
    <lineage>
        <taxon>Eukaryota</taxon>
        <taxon>Metazoa</taxon>
        <taxon>Chordata</taxon>
        <taxon>Tunicata</taxon>
        <taxon>Appendicularia</taxon>
        <taxon>Copelata</taxon>
        <taxon>Oikopleuridae</taxon>
        <taxon>Oikopleura</taxon>
    </lineage>
</organism>
<keyword evidence="2" id="KW-1185">Reference proteome</keyword>
<gene>
    <name evidence="1" type="ORF">OKIOD_LOCUS10136</name>
</gene>
<proteinExistence type="predicted"/>
<evidence type="ECO:0000313" key="1">
    <source>
        <dbReference type="EMBL" id="CAG5104596.1"/>
    </source>
</evidence>
<name>A0ABN7SMP7_OIKDI</name>
<reference evidence="1 2" key="1">
    <citation type="submission" date="2021-04" db="EMBL/GenBank/DDBJ databases">
        <authorList>
            <person name="Bliznina A."/>
        </authorList>
    </citation>
    <scope>NUCLEOTIDE SEQUENCE [LARGE SCALE GENOMIC DNA]</scope>
</reference>
<dbReference type="EMBL" id="OU015566">
    <property type="protein sequence ID" value="CAG5104596.1"/>
    <property type="molecule type" value="Genomic_DNA"/>
</dbReference>
<evidence type="ECO:0000313" key="2">
    <source>
        <dbReference type="Proteomes" id="UP001158576"/>
    </source>
</evidence>
<protein>
    <submittedName>
        <fullName evidence="1">Oidioi.mRNA.OKI2018_I69.chr1.g1371.t1.cds</fullName>
    </submittedName>
</protein>
<accession>A0ABN7SMP7</accession>
<sequence>MIAGTVICVLIILFIGLGVFIGMTRDYQDICHAPDPFILEDGVSLILSPPTHPTCEHCSTDEDGNESCSPGCFVYDENKNCPLTIKSQSNQIRYEIKMIDIDPTLARARKPA</sequence>
<dbReference type="Proteomes" id="UP001158576">
    <property type="component" value="Chromosome 1"/>
</dbReference>